<dbReference type="Pfam" id="PF14534">
    <property type="entry name" value="DUF4440"/>
    <property type="match status" value="1"/>
</dbReference>
<dbReference type="Gene3D" id="3.10.450.50">
    <property type="match status" value="1"/>
</dbReference>
<gene>
    <name evidence="2" type="ORF">ACIBP5_23795</name>
</gene>
<dbReference type="InterPro" id="IPR032710">
    <property type="entry name" value="NTF2-like_dom_sf"/>
</dbReference>
<dbReference type="NCBIfam" id="TIGR02246">
    <property type="entry name" value="SgcJ/EcaC family oxidoreductase"/>
    <property type="match status" value="1"/>
</dbReference>
<sequence length="136" mass="15012">MTARPHAYHPASDEQDVRHLEEVVADIEAGFNRKDAALLDGRFTADAILTVPDGTTLRGWDDLFAYHTARLAGAVRDWSTRVSVLDMGFLTAEIAVVQVEQHTTTPDRAFTNHGTIVAIKKEGAWWISAMHNTNVA</sequence>
<dbReference type="InterPro" id="IPR011944">
    <property type="entry name" value="Steroid_delta5-4_isomerase"/>
</dbReference>
<name>A0ABW8A8B0_9ACTN</name>
<dbReference type="SUPFAM" id="SSF54427">
    <property type="entry name" value="NTF2-like"/>
    <property type="match status" value="1"/>
</dbReference>
<accession>A0ABW8A8B0</accession>
<dbReference type="EMBL" id="JBITMB010000005">
    <property type="protein sequence ID" value="MFI7443004.1"/>
    <property type="molecule type" value="Genomic_DNA"/>
</dbReference>
<evidence type="ECO:0000259" key="1">
    <source>
        <dbReference type="Pfam" id="PF14534"/>
    </source>
</evidence>
<proteinExistence type="predicted"/>
<comment type="caution">
    <text evidence="2">The sequence shown here is derived from an EMBL/GenBank/DDBJ whole genome shotgun (WGS) entry which is preliminary data.</text>
</comment>
<keyword evidence="3" id="KW-1185">Reference proteome</keyword>
<feature type="domain" description="DUF4440" evidence="1">
    <location>
        <begin position="21"/>
        <end position="127"/>
    </location>
</feature>
<protein>
    <submittedName>
        <fullName evidence="2">SgcJ/EcaC family oxidoreductase</fullName>
    </submittedName>
</protein>
<reference evidence="2 3" key="1">
    <citation type="submission" date="2024-10" db="EMBL/GenBank/DDBJ databases">
        <title>The Natural Products Discovery Center: Release of the First 8490 Sequenced Strains for Exploring Actinobacteria Biosynthetic Diversity.</title>
        <authorList>
            <person name="Kalkreuter E."/>
            <person name="Kautsar S.A."/>
            <person name="Yang D."/>
            <person name="Bader C.D."/>
            <person name="Teijaro C.N."/>
            <person name="Fluegel L."/>
            <person name="Davis C.M."/>
            <person name="Simpson J.R."/>
            <person name="Lauterbach L."/>
            <person name="Steele A.D."/>
            <person name="Gui C."/>
            <person name="Meng S."/>
            <person name="Li G."/>
            <person name="Viehrig K."/>
            <person name="Ye F."/>
            <person name="Su P."/>
            <person name="Kiefer A.F."/>
            <person name="Nichols A."/>
            <person name="Cepeda A.J."/>
            <person name="Yan W."/>
            <person name="Fan B."/>
            <person name="Jiang Y."/>
            <person name="Adhikari A."/>
            <person name="Zheng C.-J."/>
            <person name="Schuster L."/>
            <person name="Cowan T.M."/>
            <person name="Smanski M.J."/>
            <person name="Chevrette M.G."/>
            <person name="De Carvalho L.P.S."/>
            <person name="Shen B."/>
        </authorList>
    </citation>
    <scope>NUCLEOTIDE SEQUENCE [LARGE SCALE GENOMIC DNA]</scope>
    <source>
        <strain evidence="2 3">NPDC049503</strain>
    </source>
</reference>
<dbReference type="Proteomes" id="UP001612928">
    <property type="component" value="Unassembled WGS sequence"/>
</dbReference>
<organism evidence="2 3">
    <name type="scientific">Nonomuraea indica</name>
    <dbReference type="NCBI Taxonomy" id="1581193"/>
    <lineage>
        <taxon>Bacteria</taxon>
        <taxon>Bacillati</taxon>
        <taxon>Actinomycetota</taxon>
        <taxon>Actinomycetes</taxon>
        <taxon>Streptosporangiales</taxon>
        <taxon>Streptosporangiaceae</taxon>
        <taxon>Nonomuraea</taxon>
    </lineage>
</organism>
<dbReference type="RefSeq" id="WP_397023047.1">
    <property type="nucleotide sequence ID" value="NZ_JBITMB010000005.1"/>
</dbReference>
<evidence type="ECO:0000313" key="2">
    <source>
        <dbReference type="EMBL" id="MFI7443004.1"/>
    </source>
</evidence>
<dbReference type="InterPro" id="IPR027843">
    <property type="entry name" value="DUF4440"/>
</dbReference>
<evidence type="ECO:0000313" key="3">
    <source>
        <dbReference type="Proteomes" id="UP001612928"/>
    </source>
</evidence>